<evidence type="ECO:0000256" key="4">
    <source>
        <dbReference type="ARBA" id="ARBA00023163"/>
    </source>
</evidence>
<keyword evidence="2" id="KW-0805">Transcription regulation</keyword>
<keyword evidence="4" id="KW-0804">Transcription</keyword>
<dbReference type="CDD" id="cd08473">
    <property type="entry name" value="PBP2_CrgA_like_4"/>
    <property type="match status" value="1"/>
</dbReference>
<dbReference type="Pfam" id="PF03466">
    <property type="entry name" value="LysR_substrate"/>
    <property type="match status" value="1"/>
</dbReference>
<dbReference type="Gene3D" id="1.10.10.10">
    <property type="entry name" value="Winged helix-like DNA-binding domain superfamily/Winged helix DNA-binding domain"/>
    <property type="match status" value="1"/>
</dbReference>
<dbReference type="GO" id="GO:0003700">
    <property type="term" value="F:DNA-binding transcription factor activity"/>
    <property type="evidence" value="ECO:0007669"/>
    <property type="project" value="InterPro"/>
</dbReference>
<evidence type="ECO:0000313" key="6">
    <source>
        <dbReference type="EMBL" id="KAA0020494.1"/>
    </source>
</evidence>
<comment type="caution">
    <text evidence="6">The sequence shown here is derived from an EMBL/GenBank/DDBJ whole genome shotgun (WGS) entry which is preliminary data.</text>
</comment>
<dbReference type="InterPro" id="IPR005119">
    <property type="entry name" value="LysR_subst-bd"/>
</dbReference>
<name>A0A640WIQ5_9GAMM</name>
<dbReference type="PROSITE" id="PS50931">
    <property type="entry name" value="HTH_LYSR"/>
    <property type="match status" value="1"/>
</dbReference>
<evidence type="ECO:0000313" key="7">
    <source>
        <dbReference type="Proteomes" id="UP000466024"/>
    </source>
</evidence>
<organism evidence="6 7">
    <name type="scientific">Salinicola corii</name>
    <dbReference type="NCBI Taxonomy" id="2606937"/>
    <lineage>
        <taxon>Bacteria</taxon>
        <taxon>Pseudomonadati</taxon>
        <taxon>Pseudomonadota</taxon>
        <taxon>Gammaproteobacteria</taxon>
        <taxon>Oceanospirillales</taxon>
        <taxon>Halomonadaceae</taxon>
        <taxon>Salinicola</taxon>
    </lineage>
</organism>
<evidence type="ECO:0000256" key="3">
    <source>
        <dbReference type="ARBA" id="ARBA00023125"/>
    </source>
</evidence>
<evidence type="ECO:0000259" key="5">
    <source>
        <dbReference type="PROSITE" id="PS50931"/>
    </source>
</evidence>
<dbReference type="AlphaFoldDB" id="A0A640WIQ5"/>
<sequence>MQDLNDLYYFVQVVEHGGFAPASRAIGVPKSKLSRRVAELETRIGVRLIHRTTRSLAVTDLGRAYYEHCAAMVVEAEAAQETIDRSIAEPQGLVRMSCPPGLLCFIVGDLLTAFMARHPLVRVELEASGRRVDVVREGFDLAIRVRFPPIEDSDLSQRLLSRSPQRLMASPALFERFARPSVPGDLHGLPSLDWERPGTGHTWCLEGPEGVSSLIDHRPRLVTDDMVTLRRAALAGLGIVQLPMLVAGPDIAEGSLVDVLPDWVPRDGVVQAVFPSRRGLLPAVRSLIDFLADSFGQEDFTTQIHPLGQPGQEAGR</sequence>
<keyword evidence="7" id="KW-1185">Reference proteome</keyword>
<dbReference type="Gene3D" id="3.40.190.290">
    <property type="match status" value="1"/>
</dbReference>
<dbReference type="SUPFAM" id="SSF53850">
    <property type="entry name" value="Periplasmic binding protein-like II"/>
    <property type="match status" value="1"/>
</dbReference>
<reference evidence="6 7" key="1">
    <citation type="submission" date="2019-08" db="EMBL/GenBank/DDBJ databases">
        <title>Bioinformatics analysis of the strain L3 and L5.</title>
        <authorList>
            <person name="Li X."/>
        </authorList>
    </citation>
    <scope>NUCLEOTIDE SEQUENCE [LARGE SCALE GENOMIC DNA]</scope>
    <source>
        <strain evidence="6 7">L3</strain>
    </source>
</reference>
<feature type="domain" description="HTH lysR-type" evidence="5">
    <location>
        <begin position="1"/>
        <end position="59"/>
    </location>
</feature>
<keyword evidence="3" id="KW-0238">DNA-binding</keyword>
<proteinExistence type="inferred from homology"/>
<dbReference type="PANTHER" id="PTHR30537">
    <property type="entry name" value="HTH-TYPE TRANSCRIPTIONAL REGULATOR"/>
    <property type="match status" value="1"/>
</dbReference>
<gene>
    <name evidence="6" type="ORF">F0A16_01460</name>
</gene>
<dbReference type="GO" id="GO:0043565">
    <property type="term" value="F:sequence-specific DNA binding"/>
    <property type="evidence" value="ECO:0007669"/>
    <property type="project" value="TreeGrafter"/>
</dbReference>
<comment type="similarity">
    <text evidence="1">Belongs to the LysR transcriptional regulatory family.</text>
</comment>
<dbReference type="RefSeq" id="WP_149433617.1">
    <property type="nucleotide sequence ID" value="NZ_VTPX01000001.1"/>
</dbReference>
<dbReference type="PANTHER" id="PTHR30537:SF31">
    <property type="entry name" value="TRANSCRIPTIONAL REGULATOR, LYSR FAMILY"/>
    <property type="match status" value="1"/>
</dbReference>
<dbReference type="EMBL" id="VTPX01000001">
    <property type="protein sequence ID" value="KAA0020494.1"/>
    <property type="molecule type" value="Genomic_DNA"/>
</dbReference>
<dbReference type="InterPro" id="IPR058163">
    <property type="entry name" value="LysR-type_TF_proteobact-type"/>
</dbReference>
<evidence type="ECO:0000256" key="1">
    <source>
        <dbReference type="ARBA" id="ARBA00009437"/>
    </source>
</evidence>
<accession>A0A640WIQ5</accession>
<protein>
    <submittedName>
        <fullName evidence="6">LysR family transcriptional regulator</fullName>
    </submittedName>
</protein>
<evidence type="ECO:0000256" key="2">
    <source>
        <dbReference type="ARBA" id="ARBA00023015"/>
    </source>
</evidence>
<dbReference type="Pfam" id="PF00126">
    <property type="entry name" value="HTH_1"/>
    <property type="match status" value="1"/>
</dbReference>
<dbReference type="FunFam" id="1.10.10.10:FF:000001">
    <property type="entry name" value="LysR family transcriptional regulator"/>
    <property type="match status" value="1"/>
</dbReference>
<dbReference type="Proteomes" id="UP000466024">
    <property type="component" value="Unassembled WGS sequence"/>
</dbReference>
<dbReference type="SUPFAM" id="SSF46785">
    <property type="entry name" value="Winged helix' DNA-binding domain"/>
    <property type="match status" value="1"/>
</dbReference>
<dbReference type="GO" id="GO:0006351">
    <property type="term" value="P:DNA-templated transcription"/>
    <property type="evidence" value="ECO:0007669"/>
    <property type="project" value="TreeGrafter"/>
</dbReference>
<dbReference type="InterPro" id="IPR036390">
    <property type="entry name" value="WH_DNA-bd_sf"/>
</dbReference>
<dbReference type="InterPro" id="IPR000847">
    <property type="entry name" value="LysR_HTH_N"/>
</dbReference>
<dbReference type="InterPro" id="IPR036388">
    <property type="entry name" value="WH-like_DNA-bd_sf"/>
</dbReference>